<gene>
    <name evidence="2" type="ORF">E3N88_17740</name>
</gene>
<proteinExistence type="predicted"/>
<organism evidence="2 3">
    <name type="scientific">Mikania micrantha</name>
    <name type="common">bitter vine</name>
    <dbReference type="NCBI Taxonomy" id="192012"/>
    <lineage>
        <taxon>Eukaryota</taxon>
        <taxon>Viridiplantae</taxon>
        <taxon>Streptophyta</taxon>
        <taxon>Embryophyta</taxon>
        <taxon>Tracheophyta</taxon>
        <taxon>Spermatophyta</taxon>
        <taxon>Magnoliopsida</taxon>
        <taxon>eudicotyledons</taxon>
        <taxon>Gunneridae</taxon>
        <taxon>Pentapetalae</taxon>
        <taxon>asterids</taxon>
        <taxon>campanulids</taxon>
        <taxon>Asterales</taxon>
        <taxon>Asteraceae</taxon>
        <taxon>Asteroideae</taxon>
        <taxon>Heliantheae alliance</taxon>
        <taxon>Eupatorieae</taxon>
        <taxon>Mikania</taxon>
    </lineage>
</organism>
<dbReference type="EMBL" id="SZYD01000009">
    <property type="protein sequence ID" value="KAD5317794.1"/>
    <property type="molecule type" value="Genomic_DNA"/>
</dbReference>
<protein>
    <submittedName>
        <fullName evidence="2">Uncharacterized protein</fullName>
    </submittedName>
</protein>
<sequence length="213" mass="24315">MIQRSHTIVNCSVLIRILQRQECTILPGFLNHKTGFRNQLLGYRNQHLTSRFKSQDAAAWEMWYKQRLDSYTNWLESRRQPPGFVDLDKRPREPSSSSSSEEDPDMILDPHMLLQFPPGTEAHTRLKRFIGMEIVEPRTIDWSILATLGATERATAIIGASGPWRRMMEMGGLPAYREIGMMRWMTERMAASAGMDIPVFPGPGHHQDPGGHA</sequence>
<evidence type="ECO:0000313" key="2">
    <source>
        <dbReference type="EMBL" id="KAD5317794.1"/>
    </source>
</evidence>
<accession>A0A5N6NT87</accession>
<keyword evidence="3" id="KW-1185">Reference proteome</keyword>
<name>A0A5N6NT87_9ASTR</name>
<dbReference type="Proteomes" id="UP000326396">
    <property type="component" value="Linkage Group LG17"/>
</dbReference>
<comment type="caution">
    <text evidence="2">The sequence shown here is derived from an EMBL/GenBank/DDBJ whole genome shotgun (WGS) entry which is preliminary data.</text>
</comment>
<evidence type="ECO:0000313" key="3">
    <source>
        <dbReference type="Proteomes" id="UP000326396"/>
    </source>
</evidence>
<feature type="region of interest" description="Disordered" evidence="1">
    <location>
        <begin position="82"/>
        <end position="105"/>
    </location>
</feature>
<reference evidence="2 3" key="1">
    <citation type="submission" date="2019-05" db="EMBL/GenBank/DDBJ databases">
        <title>Mikania micrantha, genome provides insights into the molecular mechanism of rapid growth.</title>
        <authorList>
            <person name="Liu B."/>
        </authorList>
    </citation>
    <scope>NUCLEOTIDE SEQUENCE [LARGE SCALE GENOMIC DNA]</scope>
    <source>
        <strain evidence="2">NLD-2019</strain>
        <tissue evidence="2">Leaf</tissue>
    </source>
</reference>
<dbReference type="AlphaFoldDB" id="A0A5N6NT87"/>
<evidence type="ECO:0000256" key="1">
    <source>
        <dbReference type="SAM" id="MobiDB-lite"/>
    </source>
</evidence>